<evidence type="ECO:0000256" key="1">
    <source>
        <dbReference type="ARBA" id="ARBA00001947"/>
    </source>
</evidence>
<dbReference type="GO" id="GO:0008237">
    <property type="term" value="F:metallopeptidase activity"/>
    <property type="evidence" value="ECO:0007669"/>
    <property type="project" value="UniProtKB-KW"/>
</dbReference>
<evidence type="ECO:0000256" key="4">
    <source>
        <dbReference type="ARBA" id="ARBA00022801"/>
    </source>
</evidence>
<evidence type="ECO:0000259" key="7">
    <source>
        <dbReference type="Pfam" id="PF01435"/>
    </source>
</evidence>
<gene>
    <name evidence="8" type="ORF">J4D97_01045</name>
</gene>
<keyword evidence="9" id="KW-1185">Reference proteome</keyword>
<proteinExistence type="predicted"/>
<dbReference type="EMBL" id="JAGETX010000001">
    <property type="protein sequence ID" value="MBO3269219.1"/>
    <property type="molecule type" value="Genomic_DNA"/>
</dbReference>
<accession>A0ABS3T9A8</accession>
<name>A0ABS3T9A8_9BACT</name>
<evidence type="ECO:0000256" key="5">
    <source>
        <dbReference type="ARBA" id="ARBA00022833"/>
    </source>
</evidence>
<keyword evidence="4" id="KW-0378">Hydrolase</keyword>
<protein>
    <submittedName>
        <fullName evidence="8">M48 family metalloprotease</fullName>
    </submittedName>
</protein>
<dbReference type="PANTHER" id="PTHR22726">
    <property type="entry name" value="METALLOENDOPEPTIDASE OMA1"/>
    <property type="match status" value="1"/>
</dbReference>
<reference evidence="8 9" key="1">
    <citation type="submission" date="2021-03" db="EMBL/GenBank/DDBJ databases">
        <authorList>
            <person name="Kim M.K."/>
        </authorList>
    </citation>
    <scope>NUCLEOTIDE SEQUENCE [LARGE SCALE GENOMIC DNA]</scope>
    <source>
        <strain evidence="8 9">BT507</strain>
    </source>
</reference>
<comment type="cofactor">
    <cofactor evidence="1">
        <name>Zn(2+)</name>
        <dbReference type="ChEBI" id="CHEBI:29105"/>
    </cofactor>
</comment>
<dbReference type="InterPro" id="IPR001915">
    <property type="entry name" value="Peptidase_M48"/>
</dbReference>
<dbReference type="InterPro" id="IPR051156">
    <property type="entry name" value="Mito/Outer_Membr_Metalloprot"/>
</dbReference>
<evidence type="ECO:0000313" key="9">
    <source>
        <dbReference type="Proteomes" id="UP000670527"/>
    </source>
</evidence>
<evidence type="ECO:0000256" key="2">
    <source>
        <dbReference type="ARBA" id="ARBA00022670"/>
    </source>
</evidence>
<comment type="caution">
    <text evidence="8">The sequence shown here is derived from an EMBL/GenBank/DDBJ whole genome shotgun (WGS) entry which is preliminary data.</text>
</comment>
<dbReference type="Pfam" id="PF01435">
    <property type="entry name" value="Peptidase_M48"/>
    <property type="match status" value="1"/>
</dbReference>
<dbReference type="RefSeq" id="WP_208305996.1">
    <property type="nucleotide sequence ID" value="NZ_JAGETX010000001.1"/>
</dbReference>
<dbReference type="Proteomes" id="UP000670527">
    <property type="component" value="Unassembled WGS sequence"/>
</dbReference>
<dbReference type="Gene3D" id="3.30.2010.10">
    <property type="entry name" value="Metalloproteases ('zincins'), catalytic domain"/>
    <property type="match status" value="1"/>
</dbReference>
<evidence type="ECO:0000313" key="8">
    <source>
        <dbReference type="EMBL" id="MBO3269219.1"/>
    </source>
</evidence>
<feature type="domain" description="Peptidase M48" evidence="7">
    <location>
        <begin position="39"/>
        <end position="258"/>
    </location>
</feature>
<sequence>MPKSGPKGYREHYQKVVQEAAEDVFNSIRYSALLDSELEPYVQQVFNRIVQANSQLPISAKLILTRNPEPNAHAVGNGTVMLNVGLLPRLENEDQLAFILCHELAHVACRHMESSMQEQLTTLHSQEVKREFRRIINSEYNISSKIKALALGFSLNNNYHSRRHEKQADSLGYVLLTHTGYDATQAYRALQLLDTIDEPETTAPLALSAYFGCTAFPKLFEAAPTKPQSIFTVKASEKTVLQTTDTLKSHPDCAKRMHFMSILAQGRVAEGPQPLSSPVFARIRQISRLEVVQSWFDYDCYDHALFEALQLLPQQPQNTYLRSVVVLSLYALRQHLQHHTYTEVVSNRSEQNPASFNKLLLSLYDLRLEDFRGISACFAEKTSLDATVPADEYDLAARYAARALTTETTAAAALKVQYQKQYAGGKFDKLLFSAQPPKTAAAHR</sequence>
<keyword evidence="3" id="KW-0479">Metal-binding</keyword>
<keyword evidence="5" id="KW-0862">Zinc</keyword>
<dbReference type="CDD" id="cd07324">
    <property type="entry name" value="M48C_Oma1-like"/>
    <property type="match status" value="1"/>
</dbReference>
<keyword evidence="6 8" id="KW-0482">Metalloprotease</keyword>
<evidence type="ECO:0000256" key="3">
    <source>
        <dbReference type="ARBA" id="ARBA00022723"/>
    </source>
</evidence>
<keyword evidence="2" id="KW-0645">Protease</keyword>
<evidence type="ECO:0000256" key="6">
    <source>
        <dbReference type="ARBA" id="ARBA00023049"/>
    </source>
</evidence>
<dbReference type="PANTHER" id="PTHR22726:SF1">
    <property type="entry name" value="METALLOENDOPEPTIDASE OMA1, MITOCHONDRIAL"/>
    <property type="match status" value="1"/>
</dbReference>
<organism evidence="8 9">
    <name type="scientific">Hymenobacter defluvii</name>
    <dbReference type="NCBI Taxonomy" id="2054411"/>
    <lineage>
        <taxon>Bacteria</taxon>
        <taxon>Pseudomonadati</taxon>
        <taxon>Bacteroidota</taxon>
        <taxon>Cytophagia</taxon>
        <taxon>Cytophagales</taxon>
        <taxon>Hymenobacteraceae</taxon>
        <taxon>Hymenobacter</taxon>
    </lineage>
</organism>